<dbReference type="STRING" id="35608.A0A2U1M3W6"/>
<proteinExistence type="predicted"/>
<sequence length="229" mass="27165">MGDAIVGCCWFAEDCDMGLYFGYCTLWYNEDWIYFTFFLSGNCFWVLQFSAEWFWWNKLGLREFMGFHEIQVVSFVMVPDSRMKKSAIRWFRLLSNNPWCSFKTKCNTVEDNLLKLKVEMLDVNDLDWIVKIPECPPYYPSKEDFEDPLVYLQKTAPEASKSGMCKIVLPVSSSVTAGMVTTRVQPLRLAEWKSFFMIMRKWRTRFLLVDIIVLDVFLQHTWKKIFGMK</sequence>
<evidence type="ECO:0000259" key="3">
    <source>
        <dbReference type="PROSITE" id="PS51183"/>
    </source>
</evidence>
<dbReference type="Proteomes" id="UP000245207">
    <property type="component" value="Unassembled WGS sequence"/>
</dbReference>
<feature type="domain" description="JmjN" evidence="3">
    <location>
        <begin position="135"/>
        <end position="176"/>
    </location>
</feature>
<dbReference type="AlphaFoldDB" id="A0A2U1M3W6"/>
<dbReference type="PANTHER" id="PTHR10694">
    <property type="entry name" value="LYSINE-SPECIFIC DEMETHYLASE"/>
    <property type="match status" value="1"/>
</dbReference>
<dbReference type="GO" id="GO:0141052">
    <property type="term" value="F:histone H3 demethylase activity"/>
    <property type="evidence" value="ECO:0007669"/>
    <property type="project" value="UniProtKB-ARBA"/>
</dbReference>
<organism evidence="4 5">
    <name type="scientific">Artemisia annua</name>
    <name type="common">Sweet wormwood</name>
    <dbReference type="NCBI Taxonomy" id="35608"/>
    <lineage>
        <taxon>Eukaryota</taxon>
        <taxon>Viridiplantae</taxon>
        <taxon>Streptophyta</taxon>
        <taxon>Embryophyta</taxon>
        <taxon>Tracheophyta</taxon>
        <taxon>Spermatophyta</taxon>
        <taxon>Magnoliopsida</taxon>
        <taxon>eudicotyledons</taxon>
        <taxon>Gunneridae</taxon>
        <taxon>Pentapetalae</taxon>
        <taxon>asterids</taxon>
        <taxon>campanulids</taxon>
        <taxon>Asterales</taxon>
        <taxon>Asteraceae</taxon>
        <taxon>Asteroideae</taxon>
        <taxon>Anthemideae</taxon>
        <taxon>Artemisiinae</taxon>
        <taxon>Artemisia</taxon>
    </lineage>
</organism>
<dbReference type="EMBL" id="PKPP01006611">
    <property type="protein sequence ID" value="PWA55949.1"/>
    <property type="molecule type" value="Genomic_DNA"/>
</dbReference>
<protein>
    <submittedName>
        <fullName evidence="4">JmjC domain, JmjN domain, Zinc finger, C5HC2-type</fullName>
    </submittedName>
</protein>
<comment type="caution">
    <text evidence="4">The sequence shown here is derived from an EMBL/GenBank/DDBJ whole genome shotgun (WGS) entry which is preliminary data.</text>
</comment>
<keyword evidence="5" id="KW-1185">Reference proteome</keyword>
<dbReference type="PROSITE" id="PS51183">
    <property type="entry name" value="JMJN"/>
    <property type="match status" value="1"/>
</dbReference>
<dbReference type="Gene3D" id="2.60.120.650">
    <property type="entry name" value="Cupin"/>
    <property type="match status" value="1"/>
</dbReference>
<evidence type="ECO:0000313" key="4">
    <source>
        <dbReference type="EMBL" id="PWA55949.1"/>
    </source>
</evidence>
<dbReference type="OrthoDB" id="1678912at2759"/>
<name>A0A2U1M3W6_ARTAN</name>
<dbReference type="GO" id="GO:0005634">
    <property type="term" value="C:nucleus"/>
    <property type="evidence" value="ECO:0007669"/>
    <property type="project" value="TreeGrafter"/>
</dbReference>
<evidence type="ECO:0000313" key="5">
    <source>
        <dbReference type="Proteomes" id="UP000245207"/>
    </source>
</evidence>
<dbReference type="PANTHER" id="PTHR10694:SF33">
    <property type="entry name" value="LYSINE-SPECIFIC DEMETHYLASE 5"/>
    <property type="match status" value="1"/>
</dbReference>
<dbReference type="Pfam" id="PF02375">
    <property type="entry name" value="JmjN"/>
    <property type="match status" value="1"/>
</dbReference>
<reference evidence="4 5" key="1">
    <citation type="journal article" date="2018" name="Mol. Plant">
        <title>The genome of Artemisia annua provides insight into the evolution of Asteraceae family and artemisinin biosynthesis.</title>
        <authorList>
            <person name="Shen Q."/>
            <person name="Zhang L."/>
            <person name="Liao Z."/>
            <person name="Wang S."/>
            <person name="Yan T."/>
            <person name="Shi P."/>
            <person name="Liu M."/>
            <person name="Fu X."/>
            <person name="Pan Q."/>
            <person name="Wang Y."/>
            <person name="Lv Z."/>
            <person name="Lu X."/>
            <person name="Zhang F."/>
            <person name="Jiang W."/>
            <person name="Ma Y."/>
            <person name="Chen M."/>
            <person name="Hao X."/>
            <person name="Li L."/>
            <person name="Tang Y."/>
            <person name="Lv G."/>
            <person name="Zhou Y."/>
            <person name="Sun X."/>
            <person name="Brodelius P.E."/>
            <person name="Rose J.K.C."/>
            <person name="Tang K."/>
        </authorList>
    </citation>
    <scope>NUCLEOTIDE SEQUENCE [LARGE SCALE GENOMIC DNA]</scope>
    <source>
        <strain evidence="5">cv. Huhao1</strain>
        <tissue evidence="4">Leaf</tissue>
    </source>
</reference>
<dbReference type="GO" id="GO:0000785">
    <property type="term" value="C:chromatin"/>
    <property type="evidence" value="ECO:0007669"/>
    <property type="project" value="TreeGrafter"/>
</dbReference>
<accession>A0A2U1M3W6</accession>
<dbReference type="GO" id="GO:0046872">
    <property type="term" value="F:metal ion binding"/>
    <property type="evidence" value="ECO:0007669"/>
    <property type="project" value="UniProtKB-KW"/>
</dbReference>
<dbReference type="SMART" id="SM00545">
    <property type="entry name" value="JmjN"/>
    <property type="match status" value="1"/>
</dbReference>
<dbReference type="GO" id="GO:0010468">
    <property type="term" value="P:regulation of gene expression"/>
    <property type="evidence" value="ECO:0007669"/>
    <property type="project" value="TreeGrafter"/>
</dbReference>
<keyword evidence="1" id="KW-0479">Metal-binding</keyword>
<gene>
    <name evidence="4" type="ORF">CTI12_AA422410</name>
</gene>
<evidence type="ECO:0000256" key="1">
    <source>
        <dbReference type="ARBA" id="ARBA00022723"/>
    </source>
</evidence>
<dbReference type="InterPro" id="IPR003349">
    <property type="entry name" value="JmjN"/>
</dbReference>
<keyword evidence="2" id="KW-0408">Iron</keyword>
<evidence type="ECO:0000256" key="2">
    <source>
        <dbReference type="ARBA" id="ARBA00023004"/>
    </source>
</evidence>